<dbReference type="InterPro" id="IPR014016">
    <property type="entry name" value="UvrD-like_ATP-bd"/>
</dbReference>
<comment type="catalytic activity">
    <reaction evidence="9">
        <text>ATP + H2O = ADP + phosphate + H(+)</text>
        <dbReference type="Rhea" id="RHEA:13065"/>
        <dbReference type="ChEBI" id="CHEBI:15377"/>
        <dbReference type="ChEBI" id="CHEBI:15378"/>
        <dbReference type="ChEBI" id="CHEBI:30616"/>
        <dbReference type="ChEBI" id="CHEBI:43474"/>
        <dbReference type="ChEBI" id="CHEBI:456216"/>
        <dbReference type="EC" id="5.6.2.4"/>
    </reaction>
</comment>
<keyword evidence="2 10" id="KW-0378">Hydrolase</keyword>
<dbReference type="Pfam" id="PF00580">
    <property type="entry name" value="UvrD-helicase"/>
    <property type="match status" value="1"/>
</dbReference>
<proteinExistence type="predicted"/>
<evidence type="ECO:0000313" key="13">
    <source>
        <dbReference type="Proteomes" id="UP001155380"/>
    </source>
</evidence>
<dbReference type="Gene3D" id="1.10.486.10">
    <property type="entry name" value="PCRA, domain 4"/>
    <property type="match status" value="1"/>
</dbReference>
<evidence type="ECO:0000313" key="12">
    <source>
        <dbReference type="EMBL" id="MCO5960096.1"/>
    </source>
</evidence>
<dbReference type="Proteomes" id="UP001155380">
    <property type="component" value="Unassembled WGS sequence"/>
</dbReference>
<keyword evidence="3 10" id="KW-0347">Helicase</keyword>
<evidence type="ECO:0000259" key="11">
    <source>
        <dbReference type="PROSITE" id="PS51198"/>
    </source>
</evidence>
<dbReference type="GO" id="GO:0000725">
    <property type="term" value="P:recombinational repair"/>
    <property type="evidence" value="ECO:0007669"/>
    <property type="project" value="TreeGrafter"/>
</dbReference>
<dbReference type="Gene3D" id="3.40.50.300">
    <property type="entry name" value="P-loop containing nucleotide triphosphate hydrolases"/>
    <property type="match status" value="3"/>
</dbReference>
<dbReference type="AlphaFoldDB" id="A0AAJ1FL79"/>
<evidence type="ECO:0000256" key="2">
    <source>
        <dbReference type="ARBA" id="ARBA00022801"/>
    </source>
</evidence>
<evidence type="ECO:0000256" key="1">
    <source>
        <dbReference type="ARBA" id="ARBA00022741"/>
    </source>
</evidence>
<dbReference type="EC" id="5.6.2.4" evidence="7"/>
<dbReference type="CDD" id="cd17932">
    <property type="entry name" value="DEXQc_UvrD"/>
    <property type="match status" value="1"/>
</dbReference>
<dbReference type="GO" id="GO:0043138">
    <property type="term" value="F:3'-5' DNA helicase activity"/>
    <property type="evidence" value="ECO:0007669"/>
    <property type="project" value="UniProtKB-EC"/>
</dbReference>
<name>A0AAJ1FL79_9HYPH</name>
<evidence type="ECO:0000256" key="7">
    <source>
        <dbReference type="ARBA" id="ARBA00034808"/>
    </source>
</evidence>
<keyword evidence="1 10" id="KW-0547">Nucleotide-binding</keyword>
<gene>
    <name evidence="12" type="ORF">NBH21_25350</name>
</gene>
<reference evidence="12" key="1">
    <citation type="submission" date="2022-06" db="EMBL/GenBank/DDBJ databases">
        <authorList>
            <person name="Sun Q."/>
        </authorList>
    </citation>
    <scope>NUCLEOTIDE SEQUENCE</scope>
    <source>
        <strain evidence="12">S101</strain>
    </source>
</reference>
<dbReference type="SUPFAM" id="SSF52540">
    <property type="entry name" value="P-loop containing nucleoside triphosphate hydrolases"/>
    <property type="match status" value="1"/>
</dbReference>
<comment type="catalytic activity">
    <reaction evidence="6">
        <text>Couples ATP hydrolysis with the unwinding of duplex DNA by translocating in the 3'-5' direction.</text>
        <dbReference type="EC" id="5.6.2.4"/>
    </reaction>
</comment>
<comment type="caution">
    <text evidence="12">The sequence shown here is derived from an EMBL/GenBank/DDBJ whole genome shotgun (WGS) entry which is preliminary data.</text>
</comment>
<dbReference type="InterPro" id="IPR000212">
    <property type="entry name" value="DNA_helicase_UvrD/REP"/>
</dbReference>
<dbReference type="GO" id="GO:0016787">
    <property type="term" value="F:hydrolase activity"/>
    <property type="evidence" value="ECO:0007669"/>
    <property type="project" value="UniProtKB-UniRule"/>
</dbReference>
<evidence type="ECO:0000256" key="8">
    <source>
        <dbReference type="ARBA" id="ARBA00034923"/>
    </source>
</evidence>
<protein>
    <recommendedName>
        <fullName evidence="7">DNA 3'-5' helicase</fullName>
        <ecNumber evidence="7">5.6.2.4</ecNumber>
    </recommendedName>
    <alternativeName>
        <fullName evidence="8">DNA 3'-5' helicase II</fullName>
    </alternativeName>
</protein>
<keyword evidence="4 10" id="KW-0067">ATP-binding</keyword>
<accession>A0AAJ1FL79</accession>
<evidence type="ECO:0000256" key="10">
    <source>
        <dbReference type="PROSITE-ProRule" id="PRU00560"/>
    </source>
</evidence>
<dbReference type="PROSITE" id="PS51198">
    <property type="entry name" value="UVRD_HELICASE_ATP_BIND"/>
    <property type="match status" value="1"/>
</dbReference>
<dbReference type="PANTHER" id="PTHR11070:SF2">
    <property type="entry name" value="ATP-DEPENDENT DNA HELICASE SRS2"/>
    <property type="match status" value="1"/>
</dbReference>
<sequence length="592" mass="66400">MVDGDMSLTAQQKAAVAHDGNLLLQACPGSGKTRTIVQRLIKDIEGIRETPFAVACITYTNAAVQELEHRISSDLQPGDERHYVISTIHAFCLNEILRPFAFRIPGFNGSMKVLTRDRAEFQEIAEYAADAVGWHNLNYWDFEGFAGLNLGVNGELIGTALNNEPLKAAAPIFWSRASDLGFIDFANIIYKTYCLLRDQPEVVRTVATRFRAFLLDEFQDTTELQIEILKLIYLEHRSRFFIVGDPAQSIFGFTGARPELIDPFAAFIKARTDIVLSSNFRSNPQIVADANRLFKRIPAMTSEGKTRLCTQQTVYHRVNGTFPAITDNFLPLLTDLGIPYGKTAILARNWTPLFPLSRKLREFGVPVVGPGARPYRRSRLFATLAEQLCGAIIDRASFNIRQLERAIFFAVQDITAKPRAEIFSYEGRVVVVQLIRKASALAEQLGAIDWLEQMSEVTGKILAGVGWIDQGQIMSFRYSVEEMKQDMIQSNIDLPNLGIEDLGLFASPSKAMRLMTVHNSKGLEFDAVAFINLRERTLPDYRAVGPAEIADEKRLFYVGVTRAKRLLMYISEIDNWNNAPTRFLNANGVGKI</sequence>
<dbReference type="InterPro" id="IPR027417">
    <property type="entry name" value="P-loop_NTPase"/>
</dbReference>
<feature type="domain" description="UvrD-like helicase ATP-binding" evidence="11">
    <location>
        <begin position="5"/>
        <end position="283"/>
    </location>
</feature>
<dbReference type="GO" id="GO:0005524">
    <property type="term" value="F:ATP binding"/>
    <property type="evidence" value="ECO:0007669"/>
    <property type="project" value="UniProtKB-UniRule"/>
</dbReference>
<organism evidence="12 13">
    <name type="scientific">Ciceribacter sichuanensis</name>
    <dbReference type="NCBI Taxonomy" id="2949647"/>
    <lineage>
        <taxon>Bacteria</taxon>
        <taxon>Pseudomonadati</taxon>
        <taxon>Pseudomonadota</taxon>
        <taxon>Alphaproteobacteria</taxon>
        <taxon>Hyphomicrobiales</taxon>
        <taxon>Rhizobiaceae</taxon>
        <taxon>Ciceribacter</taxon>
    </lineage>
</organism>
<feature type="binding site" evidence="10">
    <location>
        <begin position="26"/>
        <end position="33"/>
    </location>
    <ligand>
        <name>ATP</name>
        <dbReference type="ChEBI" id="CHEBI:30616"/>
    </ligand>
</feature>
<dbReference type="EMBL" id="JAMXLX010000015">
    <property type="protein sequence ID" value="MCO5960096.1"/>
    <property type="molecule type" value="Genomic_DNA"/>
</dbReference>
<dbReference type="GO" id="GO:0003677">
    <property type="term" value="F:DNA binding"/>
    <property type="evidence" value="ECO:0007669"/>
    <property type="project" value="InterPro"/>
</dbReference>
<evidence type="ECO:0000256" key="9">
    <source>
        <dbReference type="ARBA" id="ARBA00048988"/>
    </source>
</evidence>
<evidence type="ECO:0000256" key="3">
    <source>
        <dbReference type="ARBA" id="ARBA00022806"/>
    </source>
</evidence>
<evidence type="ECO:0000256" key="4">
    <source>
        <dbReference type="ARBA" id="ARBA00022840"/>
    </source>
</evidence>
<dbReference type="Pfam" id="PF13361">
    <property type="entry name" value="UvrD_C"/>
    <property type="match status" value="1"/>
</dbReference>
<keyword evidence="5" id="KW-0413">Isomerase</keyword>
<evidence type="ECO:0000256" key="5">
    <source>
        <dbReference type="ARBA" id="ARBA00023235"/>
    </source>
</evidence>
<evidence type="ECO:0000256" key="6">
    <source>
        <dbReference type="ARBA" id="ARBA00034617"/>
    </source>
</evidence>
<dbReference type="PANTHER" id="PTHR11070">
    <property type="entry name" value="UVRD / RECB / PCRA DNA HELICASE FAMILY MEMBER"/>
    <property type="match status" value="1"/>
</dbReference>
<dbReference type="InterPro" id="IPR014017">
    <property type="entry name" value="DNA_helicase_UvrD-like_C"/>
</dbReference>